<evidence type="ECO:0000313" key="2">
    <source>
        <dbReference type="EMBL" id="EMZ19569.1"/>
    </source>
</evidence>
<gene>
    <name evidence="2" type="ORF">C823_05394</name>
</gene>
<dbReference type="SUPFAM" id="SSF56672">
    <property type="entry name" value="DNA/RNA polymerases"/>
    <property type="match status" value="1"/>
</dbReference>
<protein>
    <recommendedName>
        <fullName evidence="1">Reverse transcriptase domain-containing protein</fullName>
    </recommendedName>
</protein>
<dbReference type="InterPro" id="IPR043502">
    <property type="entry name" value="DNA/RNA_pol_sf"/>
</dbReference>
<comment type="caution">
    <text evidence="2">The sequence shown here is derived from an EMBL/GenBank/DDBJ whole genome shotgun (WGS) entry which is preliminary data.</text>
</comment>
<dbReference type="GO" id="GO:0003964">
    <property type="term" value="F:RNA-directed DNA polymerase activity"/>
    <property type="evidence" value="ECO:0007669"/>
    <property type="project" value="TreeGrafter"/>
</dbReference>
<dbReference type="PROSITE" id="PS50878">
    <property type="entry name" value="RT_POL"/>
    <property type="match status" value="1"/>
</dbReference>
<dbReference type="Proteomes" id="UP000012589">
    <property type="component" value="Unassembled WGS sequence"/>
</dbReference>
<dbReference type="Pfam" id="PF01348">
    <property type="entry name" value="Intron_maturas2"/>
    <property type="match status" value="1"/>
</dbReference>
<evidence type="ECO:0000313" key="3">
    <source>
        <dbReference type="Proteomes" id="UP000012589"/>
    </source>
</evidence>
<keyword evidence="3" id="KW-1185">Reference proteome</keyword>
<dbReference type="HOGENOM" id="CLU_393682_0_0_9"/>
<dbReference type="STRING" id="1235802.C823_05394"/>
<dbReference type="EMBL" id="AQFT01000160">
    <property type="protein sequence ID" value="EMZ19569.1"/>
    <property type="molecule type" value="Genomic_DNA"/>
</dbReference>
<dbReference type="eggNOG" id="COG3344">
    <property type="taxonomic scope" value="Bacteria"/>
</dbReference>
<dbReference type="eggNOG" id="COG5464">
    <property type="taxonomic scope" value="Bacteria"/>
</dbReference>
<proteinExistence type="predicted"/>
<feature type="domain" description="Reverse transcriptase" evidence="1">
    <location>
        <begin position="1"/>
        <end position="115"/>
    </location>
</feature>
<dbReference type="InterPro" id="IPR024937">
    <property type="entry name" value="Domain_X"/>
</dbReference>
<dbReference type="GO" id="GO:0006397">
    <property type="term" value="P:mRNA processing"/>
    <property type="evidence" value="ECO:0007669"/>
    <property type="project" value="InterPro"/>
</dbReference>
<dbReference type="Pfam" id="PF00078">
    <property type="entry name" value="RVT_1"/>
    <property type="match status" value="1"/>
</dbReference>
<organism evidence="2 3">
    <name type="scientific">Eubacterium plexicaudatum ASF492</name>
    <dbReference type="NCBI Taxonomy" id="1235802"/>
    <lineage>
        <taxon>Bacteria</taxon>
        <taxon>Bacillati</taxon>
        <taxon>Bacillota</taxon>
        <taxon>Clostridia</taxon>
        <taxon>Eubacteriales</taxon>
        <taxon>Eubacteriaceae</taxon>
        <taxon>Eubacterium</taxon>
    </lineage>
</organism>
<evidence type="ECO:0000259" key="1">
    <source>
        <dbReference type="PROSITE" id="PS50878"/>
    </source>
</evidence>
<dbReference type="InterPro" id="IPR049030">
    <property type="entry name" value="AI2M-like_HNH"/>
</dbReference>
<accession>N2A5C0</accession>
<dbReference type="PANTHER" id="PTHR33642:SF4">
    <property type="entry name" value="COX1_OXI3 INTRON 1 PROTEIN-RELATED"/>
    <property type="match status" value="1"/>
</dbReference>
<dbReference type="PATRIC" id="fig|1235802.3.peg.5693"/>
<name>N2A5C0_9FIRM</name>
<dbReference type="InterPro" id="IPR000477">
    <property type="entry name" value="RT_dom"/>
</dbReference>
<dbReference type="AlphaFoldDB" id="N2A5C0"/>
<reference evidence="2 3" key="1">
    <citation type="journal article" date="2014" name="Genome Announc.">
        <title>Draft genome sequences of the altered schaedler flora, a defined bacterial community from gnotobiotic mice.</title>
        <authorList>
            <person name="Wannemuehler M.J."/>
            <person name="Overstreet A.M."/>
            <person name="Ward D.V."/>
            <person name="Phillips G.J."/>
        </authorList>
    </citation>
    <scope>NUCLEOTIDE SEQUENCE [LARGE SCALE GENOMIC DNA]</scope>
    <source>
        <strain evidence="2 3">ASF492</strain>
    </source>
</reference>
<dbReference type="OrthoDB" id="1775655at2"/>
<sequence>MESITKGQAFGDAFPLQKKNIFFSFYLTKAEIRDLRAVYTKLPRYDARDTGFKKIQYTRYCDDFLIGVIGSKEDAETIKAEVRKFLAEELNLTLSDEKTKITHTSDCAEFLGYRIKVSRSESVKRRKDGVKTRPFSGVVKLYVPKENRTKKLLEYGAIKLVTDENGNEKWKTMHSGKVLNKSDIEILSDYNAKVRGLFNYYCIADNAYVIGKFGRAMKYGMMKTFAFKYKTKVSKIKKKYMANGDFTVNYETKQGMKTSVFYNQGYGKRDNSIAGQIEILPQYKRYDRPNSLARKLKTKTCELCGGYCTDLEIHQVKKLKNLKGNSEWEKLMRKHKVNEISKDVLLLSKKVPIDLAGISGYNGIEVIYLLGMAFAFPTIQKGGLWLMDTEIKNAVSATDQDAQYDDKAKRILGNKIILAHILIKTVDEFKGMNPKDVVSYIEGEPFISVVPVEPGLTNIEKEENGQRIVGMNTENAEINEGLIRFDIIFYVRMKDGISQVIVNVEGQKDEPTSYHILNRAVFYVSRLVSSQKERDFVKTNYNDIKRVFSIWVCMGMDENSMDYVHLTDDKLLGSYSWKGRLDLLNIVLIGISNELPEHDEKYELHRLLSTLLSMELTVDEKLGIIEKEYSIVVDDRIREDVSAMCNLSQGIREKGGAEREEKIILNMHRKGYTLEQIAECVEKTIEEVEAVIRKREPVLA</sequence>
<dbReference type="PANTHER" id="PTHR33642">
    <property type="entry name" value="COX1/OXI3 INTRON 1 PROTEIN-RELATED"/>
    <property type="match status" value="1"/>
</dbReference>
<dbReference type="GO" id="GO:0006315">
    <property type="term" value="P:homing of group II introns"/>
    <property type="evidence" value="ECO:0007669"/>
    <property type="project" value="TreeGrafter"/>
</dbReference>
<dbReference type="Pfam" id="PF21368">
    <property type="entry name" value="AI2M-like_HNH"/>
    <property type="match status" value="1"/>
</dbReference>